<dbReference type="InterPro" id="IPR041657">
    <property type="entry name" value="HTH_17"/>
</dbReference>
<dbReference type="Gene3D" id="1.10.10.10">
    <property type="entry name" value="Winged helix-like DNA-binding domain superfamily/Winged helix DNA-binding domain"/>
    <property type="match status" value="1"/>
</dbReference>
<dbReference type="Pfam" id="PF12728">
    <property type="entry name" value="HTH_17"/>
    <property type="match status" value="1"/>
</dbReference>
<dbReference type="EMBL" id="WJNG01000008">
    <property type="protein sequence ID" value="MRH43321.1"/>
    <property type="molecule type" value="Genomic_DNA"/>
</dbReference>
<dbReference type="OrthoDB" id="515428at2"/>
<organism evidence="2 3">
    <name type="scientific">Aquibacillus halophilus</name>
    <dbReference type="NCBI Taxonomy" id="930132"/>
    <lineage>
        <taxon>Bacteria</taxon>
        <taxon>Bacillati</taxon>
        <taxon>Bacillota</taxon>
        <taxon>Bacilli</taxon>
        <taxon>Bacillales</taxon>
        <taxon>Bacillaceae</taxon>
        <taxon>Aquibacillus</taxon>
    </lineage>
</organism>
<gene>
    <name evidence="2" type="ORF">GH741_11585</name>
</gene>
<name>A0A6A8DHV5_9BACI</name>
<accession>A0A6A8DHV5</accession>
<dbReference type="InterPro" id="IPR036388">
    <property type="entry name" value="WH-like_DNA-bd_sf"/>
</dbReference>
<evidence type="ECO:0000313" key="2">
    <source>
        <dbReference type="EMBL" id="MRH43321.1"/>
    </source>
</evidence>
<dbReference type="RefSeq" id="WP_153736950.1">
    <property type="nucleotide sequence ID" value="NZ_WJNG01000008.1"/>
</dbReference>
<sequence>MERCTITVHQVAEYLGVHTDTIYDLVREGSFPHIRFGRKILFSMEAIDGWIREKASASVIREDGE</sequence>
<dbReference type="InterPro" id="IPR009061">
    <property type="entry name" value="DNA-bd_dom_put_sf"/>
</dbReference>
<feature type="domain" description="Helix-turn-helix" evidence="1">
    <location>
        <begin position="7"/>
        <end position="54"/>
    </location>
</feature>
<dbReference type="AlphaFoldDB" id="A0A6A8DHV5"/>
<proteinExistence type="predicted"/>
<dbReference type="GO" id="GO:0003677">
    <property type="term" value="F:DNA binding"/>
    <property type="evidence" value="ECO:0007669"/>
    <property type="project" value="InterPro"/>
</dbReference>
<keyword evidence="3" id="KW-1185">Reference proteome</keyword>
<dbReference type="Proteomes" id="UP000799092">
    <property type="component" value="Unassembled WGS sequence"/>
</dbReference>
<evidence type="ECO:0000259" key="1">
    <source>
        <dbReference type="Pfam" id="PF12728"/>
    </source>
</evidence>
<dbReference type="NCBIfam" id="TIGR01764">
    <property type="entry name" value="excise"/>
    <property type="match status" value="1"/>
</dbReference>
<dbReference type="SUPFAM" id="SSF46955">
    <property type="entry name" value="Putative DNA-binding domain"/>
    <property type="match status" value="1"/>
</dbReference>
<protein>
    <submittedName>
        <fullName evidence="2">Helix-turn-helix domain-containing protein</fullName>
    </submittedName>
</protein>
<dbReference type="InterPro" id="IPR010093">
    <property type="entry name" value="SinI_DNA-bd"/>
</dbReference>
<evidence type="ECO:0000313" key="3">
    <source>
        <dbReference type="Proteomes" id="UP000799092"/>
    </source>
</evidence>
<comment type="caution">
    <text evidence="2">The sequence shown here is derived from an EMBL/GenBank/DDBJ whole genome shotgun (WGS) entry which is preliminary data.</text>
</comment>
<reference evidence="2" key="1">
    <citation type="submission" date="2019-11" db="EMBL/GenBank/DDBJ databases">
        <authorList>
            <person name="Li J."/>
        </authorList>
    </citation>
    <scope>NUCLEOTIDE SEQUENCE</scope>
    <source>
        <strain evidence="2">B6B</strain>
    </source>
</reference>